<dbReference type="Pfam" id="PF18810">
    <property type="entry name" value="PBECR2"/>
    <property type="match status" value="1"/>
</dbReference>
<sequence length="378" mass="42384">MPEAVRYFGEKANVPSATWRDLWQGQHARAFTVAGAMKADLLADLRQAVDGAIRDGESLGKFRQRFDDIVARHGWAHTGSRNWRTKVIYDTNVRTSFMAGKYAQLTDPDMLARHPYWEYRHFTRDNPRLEHKAWSGLILRHDDPWWQVHFPPNGWGCHCDVLPATARRLRELGKDGPDTAPAGVGDVRPEWQYNVGEAAWGRPIADTALRDLTDGGWSPPGTAPAGGNALPALPVDTAVASPLPATSDPTSIRNVWRDLYGEQSVLADANGGRVVLSDRVVEHWLDAPAERLGGRERFLPLLRELIEQPAEIWTNWIVNARGRYELRRRFVKAVTLDDNQPVELVAESTAGGVWLRLAFDADTVALARQGLLVWKRSE</sequence>
<feature type="domain" description="Phage head morphogenesis" evidence="1">
    <location>
        <begin position="45"/>
        <end position="161"/>
    </location>
</feature>
<gene>
    <name evidence="3" type="ORF">OD750_010270</name>
</gene>
<comment type="caution">
    <text evidence="3">The sequence shown here is derived from an EMBL/GenBank/DDBJ whole genome shotgun (WGS) entry which is preliminary data.</text>
</comment>
<dbReference type="RefSeq" id="WP_263544620.1">
    <property type="nucleotide sequence ID" value="NZ_JAOVZO020000015.1"/>
</dbReference>
<dbReference type="AlphaFoldDB" id="A0A9X4BHY2"/>
<feature type="domain" description="Phage-Barnase-EndoU-ColicinE5/D-RelE like nuclease 2" evidence="2">
    <location>
        <begin position="261"/>
        <end position="375"/>
    </location>
</feature>
<dbReference type="Pfam" id="PF04233">
    <property type="entry name" value="Phage_Mu_F"/>
    <property type="match status" value="1"/>
</dbReference>
<organism evidence="3 4">
    <name type="scientific">Tahibacter soli</name>
    <dbReference type="NCBI Taxonomy" id="2983605"/>
    <lineage>
        <taxon>Bacteria</taxon>
        <taxon>Pseudomonadati</taxon>
        <taxon>Pseudomonadota</taxon>
        <taxon>Gammaproteobacteria</taxon>
        <taxon>Lysobacterales</taxon>
        <taxon>Rhodanobacteraceae</taxon>
        <taxon>Tahibacter</taxon>
    </lineage>
</organism>
<reference evidence="3" key="1">
    <citation type="submission" date="2023-02" db="EMBL/GenBank/DDBJ databases">
        <title>Tahibacter soli sp. nov. isolated from soil.</title>
        <authorList>
            <person name="Baek J.H."/>
            <person name="Lee J.K."/>
            <person name="Choi D.G."/>
            <person name="Jeon C.O."/>
        </authorList>
    </citation>
    <scope>NUCLEOTIDE SEQUENCE</scope>
    <source>
        <strain evidence="3">BL</strain>
    </source>
</reference>
<evidence type="ECO:0000313" key="3">
    <source>
        <dbReference type="EMBL" id="MDC8012928.1"/>
    </source>
</evidence>
<evidence type="ECO:0000259" key="2">
    <source>
        <dbReference type="Pfam" id="PF18810"/>
    </source>
</evidence>
<evidence type="ECO:0000313" key="4">
    <source>
        <dbReference type="Proteomes" id="UP001139971"/>
    </source>
</evidence>
<dbReference type="InterPro" id="IPR041110">
    <property type="entry name" value="PBECR2"/>
</dbReference>
<dbReference type="EMBL" id="JAOVZO020000015">
    <property type="protein sequence ID" value="MDC8012928.1"/>
    <property type="molecule type" value="Genomic_DNA"/>
</dbReference>
<dbReference type="InterPro" id="IPR006528">
    <property type="entry name" value="Phage_head_morphogenesis_dom"/>
</dbReference>
<evidence type="ECO:0000259" key="1">
    <source>
        <dbReference type="Pfam" id="PF04233"/>
    </source>
</evidence>
<accession>A0A9X4BHY2</accession>
<protein>
    <submittedName>
        <fullName evidence="3">Phage minor head protein</fullName>
    </submittedName>
</protein>
<dbReference type="Proteomes" id="UP001139971">
    <property type="component" value="Unassembled WGS sequence"/>
</dbReference>
<keyword evidence="4" id="KW-1185">Reference proteome</keyword>
<proteinExistence type="predicted"/>
<name>A0A9X4BHY2_9GAMM</name>